<gene>
    <name evidence="1" type="ORF">XELAEV_18032309mg</name>
</gene>
<dbReference type="AlphaFoldDB" id="A0A974CQH7"/>
<reference evidence="2" key="1">
    <citation type="journal article" date="2016" name="Nature">
        <title>Genome evolution in the allotetraploid frog Xenopus laevis.</title>
        <authorList>
            <person name="Session A.M."/>
            <person name="Uno Y."/>
            <person name="Kwon T."/>
            <person name="Chapman J.A."/>
            <person name="Toyoda A."/>
            <person name="Takahashi S."/>
            <person name="Fukui A."/>
            <person name="Hikosaka A."/>
            <person name="Suzuki A."/>
            <person name="Kondo M."/>
            <person name="van Heeringen S.J."/>
            <person name="Quigley I."/>
            <person name="Heinz S."/>
            <person name="Ogino H."/>
            <person name="Ochi H."/>
            <person name="Hellsten U."/>
            <person name="Lyons J.B."/>
            <person name="Simakov O."/>
            <person name="Putnam N."/>
            <person name="Stites J."/>
            <person name="Kuroki Y."/>
            <person name="Tanaka T."/>
            <person name="Michiue T."/>
            <person name="Watanabe M."/>
            <person name="Bogdanovic O."/>
            <person name="Lister R."/>
            <person name="Georgiou G."/>
            <person name="Paranjpe S.S."/>
            <person name="van Kruijsbergen I."/>
            <person name="Shu S."/>
            <person name="Carlson J."/>
            <person name="Kinoshita T."/>
            <person name="Ohta Y."/>
            <person name="Mawaribuchi S."/>
            <person name="Jenkins J."/>
            <person name="Grimwood J."/>
            <person name="Schmutz J."/>
            <person name="Mitros T."/>
            <person name="Mozaffari S.V."/>
            <person name="Suzuki Y."/>
            <person name="Haramoto Y."/>
            <person name="Yamamoto T.S."/>
            <person name="Takagi C."/>
            <person name="Heald R."/>
            <person name="Miller K."/>
            <person name="Haudenschild C."/>
            <person name="Kitzman J."/>
            <person name="Nakayama T."/>
            <person name="Izutsu Y."/>
            <person name="Robert J."/>
            <person name="Fortriede J."/>
            <person name="Burns K."/>
            <person name="Lotay V."/>
            <person name="Karimi K."/>
            <person name="Yasuoka Y."/>
            <person name="Dichmann D.S."/>
            <person name="Flajnik M.F."/>
            <person name="Houston D.W."/>
            <person name="Shendure J."/>
            <person name="DuPasquier L."/>
            <person name="Vize P.D."/>
            <person name="Zorn A.M."/>
            <person name="Ito M."/>
            <person name="Marcotte E.M."/>
            <person name="Wallingford J.B."/>
            <person name="Ito Y."/>
            <person name="Asashima M."/>
            <person name="Ueno N."/>
            <person name="Matsuda Y."/>
            <person name="Veenstra G.J."/>
            <person name="Fujiyama A."/>
            <person name="Harland R.M."/>
            <person name="Taira M."/>
            <person name="Rokhsar D.S."/>
        </authorList>
    </citation>
    <scope>NUCLEOTIDE SEQUENCE [LARGE SCALE GENOMIC DNA]</scope>
    <source>
        <strain evidence="2">J</strain>
    </source>
</reference>
<evidence type="ECO:0000313" key="1">
    <source>
        <dbReference type="EMBL" id="OCT77112.1"/>
    </source>
</evidence>
<name>A0A974CQH7_XENLA</name>
<protein>
    <submittedName>
        <fullName evidence="1">Uncharacterized protein</fullName>
    </submittedName>
</protein>
<accession>A0A974CQH7</accession>
<evidence type="ECO:0000313" key="2">
    <source>
        <dbReference type="Proteomes" id="UP000694892"/>
    </source>
</evidence>
<proteinExistence type="predicted"/>
<dbReference type="Proteomes" id="UP000694892">
    <property type="component" value="Chromosome 6L"/>
</dbReference>
<organism evidence="1 2">
    <name type="scientific">Xenopus laevis</name>
    <name type="common">African clawed frog</name>
    <dbReference type="NCBI Taxonomy" id="8355"/>
    <lineage>
        <taxon>Eukaryota</taxon>
        <taxon>Metazoa</taxon>
        <taxon>Chordata</taxon>
        <taxon>Craniata</taxon>
        <taxon>Vertebrata</taxon>
        <taxon>Euteleostomi</taxon>
        <taxon>Amphibia</taxon>
        <taxon>Batrachia</taxon>
        <taxon>Anura</taxon>
        <taxon>Pipoidea</taxon>
        <taxon>Pipidae</taxon>
        <taxon>Xenopodinae</taxon>
        <taxon>Xenopus</taxon>
        <taxon>Xenopus</taxon>
    </lineage>
</organism>
<dbReference type="EMBL" id="CM004476">
    <property type="protein sequence ID" value="OCT77112.1"/>
    <property type="molecule type" value="Genomic_DNA"/>
</dbReference>
<sequence length="96" mass="10870">MLHISEIKASRCNGYIFPWVTMVITNQKNVSSVLSCVQQICNILLPSIAVFFCSSGHIKLALGNYTIICQSHFLRTRDLSSEQKEPRHTFSFFASD</sequence>